<proteinExistence type="predicted"/>
<name>A0A1Z5YW21_9PROT</name>
<reference evidence="1 2" key="1">
    <citation type="submission" date="2014-06" db="EMBL/GenBank/DDBJ databases">
        <authorList>
            <person name="Ju J."/>
            <person name="Zhang J."/>
        </authorList>
    </citation>
    <scope>NUCLEOTIDE SEQUENCE [LARGE SCALE GENOMIC DNA]</scope>
    <source>
        <strain evidence="1 2">DsW_47</strain>
    </source>
</reference>
<gene>
    <name evidence="1" type="ORF">HK14_03170</name>
</gene>
<protein>
    <submittedName>
        <fullName evidence="1">Uncharacterized protein</fullName>
    </submittedName>
</protein>
<dbReference type="EMBL" id="JOMQ01000016">
    <property type="protein sequence ID" value="OUJ03179.1"/>
    <property type="molecule type" value="Genomic_DNA"/>
</dbReference>
<comment type="caution">
    <text evidence="1">The sequence shown here is derived from an EMBL/GenBank/DDBJ whole genome shotgun (WGS) entry which is preliminary data.</text>
</comment>
<evidence type="ECO:0000313" key="2">
    <source>
        <dbReference type="Proteomes" id="UP000196086"/>
    </source>
</evidence>
<dbReference type="RefSeq" id="WP_086650848.1">
    <property type="nucleotide sequence ID" value="NZ_JOMQ01000016.1"/>
</dbReference>
<organism evidence="1 2">
    <name type="scientific">Acetobacter cibinongensis</name>
    <dbReference type="NCBI Taxonomy" id="146475"/>
    <lineage>
        <taxon>Bacteria</taxon>
        <taxon>Pseudomonadati</taxon>
        <taxon>Pseudomonadota</taxon>
        <taxon>Alphaproteobacteria</taxon>
        <taxon>Acetobacterales</taxon>
        <taxon>Acetobacteraceae</taxon>
        <taxon>Acetobacter</taxon>
    </lineage>
</organism>
<dbReference type="Proteomes" id="UP000196086">
    <property type="component" value="Unassembled WGS sequence"/>
</dbReference>
<accession>A0A1Z5YW21</accession>
<dbReference type="OrthoDB" id="7223531at2"/>
<sequence length="163" mass="17463">MTVPFSARFVASIKNATLKAVNAIHDFEAAAGFTRVSKTQVHAYVNKDSPLTVPLDVAIDLDQAAGHAPILCAYAATLGYVAVPLHVGPGDFGEDMSTFAVASGDILATAMRILDDGRIDPHEALEIAPKLMQGKQILERAIAYIHKVQTENRPRIVSEREAG</sequence>
<dbReference type="AlphaFoldDB" id="A0A1Z5YW21"/>
<evidence type="ECO:0000313" key="1">
    <source>
        <dbReference type="EMBL" id="OUJ03179.1"/>
    </source>
</evidence>